<dbReference type="Gene3D" id="3.90.550.10">
    <property type="entry name" value="Spore Coat Polysaccharide Biosynthesis Protein SpsA, Chain A"/>
    <property type="match status" value="1"/>
</dbReference>
<evidence type="ECO:0000256" key="7">
    <source>
        <dbReference type="ARBA" id="ARBA00022692"/>
    </source>
</evidence>
<evidence type="ECO:0000256" key="3">
    <source>
        <dbReference type="ARBA" id="ARBA00004922"/>
    </source>
</evidence>
<evidence type="ECO:0000256" key="10">
    <source>
        <dbReference type="ARBA" id="ARBA00022989"/>
    </source>
</evidence>
<evidence type="ECO:0000256" key="13">
    <source>
        <dbReference type="ARBA" id="ARBA00023157"/>
    </source>
</evidence>
<dbReference type="Pfam" id="PF02709">
    <property type="entry name" value="Glyco_transf_7C"/>
    <property type="match status" value="1"/>
</dbReference>
<dbReference type="Pfam" id="PF00535">
    <property type="entry name" value="Glycos_transf_2"/>
    <property type="match status" value="1"/>
</dbReference>
<dbReference type="GO" id="GO:0000139">
    <property type="term" value="C:Golgi membrane"/>
    <property type="evidence" value="ECO:0007669"/>
    <property type="project" value="UniProtKB-SubCell"/>
</dbReference>
<dbReference type="SUPFAM" id="SSF53448">
    <property type="entry name" value="Nucleotide-diphospho-sugar transferases"/>
    <property type="match status" value="1"/>
</dbReference>
<sequence>MRRNIGSIIVLLCVAACLVFYYVAISVQEERTMQKARMQSSQRMVAAHKSKDRDSTNQVAADLFIENISMIHTEEELQQYTLGYKAHAFNQLVSDRIGLQSRDIPDTRPVKCKEYPESHVQHQVSVVICYYNEALSTLMRTVSTIFKRTPPALLKEIIVVDDGSTDKEILPEVERLVAKFYLESKLHGLRSDEQQGLIRARMFGARYATGLFIVYDVYLFDCSGDILIFLDSHCEVNNGWVEPLLAEIDRSNRTAVVSPVVETINPDTFEYEESQLMRGGFNWGLHFAWESLPHPWKFFILQDPLRAYPSPTISGGLFAVDRDFFFALGGYDERMEEWGGENLELSFRTWMCGGEMGISPCSRVGHVFRHRRPYGGGNNAALLNSVRVARVWLDEFIEHFYATRSFAKQLTPHGLTERVKLRETLKCKSFKWYLNKVYPELPIPGVRTSRIQYSRPDDHTVELARGKLSVAGLNICLRGDRKKGSPLVAVECTDKTPDLIWSFNNQGEIRFDKRMCLDGSVLPRVMKCDGGRGLQRWSFLKQKQVSGKIYNIAVGLCLSINQTGKTFDAVLKICDHPSVQTFKFSN</sequence>
<dbReference type="SMART" id="SM00458">
    <property type="entry name" value="RICIN"/>
    <property type="match status" value="1"/>
</dbReference>
<dbReference type="Ensembl" id="ENSCSAVT00000015159.1">
    <property type="protein sequence ID" value="ENSCSAVP00000014985.1"/>
    <property type="gene ID" value="ENSCSAVG00000008775.1"/>
</dbReference>
<protein>
    <recommendedName>
        <fullName evidence="5 15">Polypeptide N-acetylgalactosaminyltransferase</fullName>
        <ecNumber evidence="15">2.4.1.-</ecNumber>
    </recommendedName>
    <alternativeName>
        <fullName evidence="15">Protein-UDP acetylgalactosaminyltransferase</fullName>
    </alternativeName>
</protein>
<dbReference type="PROSITE" id="PS50231">
    <property type="entry name" value="RICIN_B_LECTIN"/>
    <property type="match status" value="1"/>
</dbReference>
<dbReference type="Gene3D" id="2.80.10.50">
    <property type="match status" value="1"/>
</dbReference>
<dbReference type="GO" id="GO:0006493">
    <property type="term" value="P:protein O-linked glycosylation"/>
    <property type="evidence" value="ECO:0007669"/>
    <property type="project" value="TreeGrafter"/>
</dbReference>
<dbReference type="eggNOG" id="KOG3736">
    <property type="taxonomic scope" value="Eukaryota"/>
</dbReference>
<dbReference type="InterPro" id="IPR000772">
    <property type="entry name" value="Ricin_B_lectin"/>
</dbReference>
<dbReference type="CDD" id="cd23440">
    <property type="entry name" value="beta-trefoil_Ricin_GALNT11"/>
    <property type="match status" value="1"/>
</dbReference>
<dbReference type="EC" id="2.4.1.-" evidence="15"/>
<evidence type="ECO:0000256" key="5">
    <source>
        <dbReference type="ARBA" id="ARBA00012644"/>
    </source>
</evidence>
<dbReference type="UniPathway" id="UPA00378"/>
<evidence type="ECO:0000256" key="1">
    <source>
        <dbReference type="ARBA" id="ARBA00001936"/>
    </source>
</evidence>
<evidence type="ECO:0000256" key="15">
    <source>
        <dbReference type="RuleBase" id="RU361242"/>
    </source>
</evidence>
<dbReference type="GO" id="GO:0030246">
    <property type="term" value="F:carbohydrate binding"/>
    <property type="evidence" value="ECO:0007669"/>
    <property type="project" value="UniProtKB-KW"/>
</dbReference>
<dbReference type="GO" id="GO:0005112">
    <property type="term" value="F:Notch binding"/>
    <property type="evidence" value="ECO:0007669"/>
    <property type="project" value="TreeGrafter"/>
</dbReference>
<keyword evidence="9" id="KW-0735">Signal-anchor</keyword>
<organism evidence="17 18">
    <name type="scientific">Ciona savignyi</name>
    <name type="common">Pacific transparent sea squirt</name>
    <dbReference type="NCBI Taxonomy" id="51511"/>
    <lineage>
        <taxon>Eukaryota</taxon>
        <taxon>Metazoa</taxon>
        <taxon>Chordata</taxon>
        <taxon>Tunicata</taxon>
        <taxon>Ascidiacea</taxon>
        <taxon>Phlebobranchia</taxon>
        <taxon>Cionidae</taxon>
        <taxon>Ciona</taxon>
    </lineage>
</organism>
<evidence type="ECO:0000313" key="18">
    <source>
        <dbReference type="Proteomes" id="UP000007875"/>
    </source>
</evidence>
<dbReference type="GO" id="GO:0004653">
    <property type="term" value="F:polypeptide N-acetylgalactosaminyltransferase activity"/>
    <property type="evidence" value="ECO:0007669"/>
    <property type="project" value="TreeGrafter"/>
</dbReference>
<reference evidence="17" key="3">
    <citation type="submission" date="2025-09" db="UniProtKB">
        <authorList>
            <consortium name="Ensembl"/>
        </authorList>
    </citation>
    <scope>IDENTIFICATION</scope>
</reference>
<comment type="cofactor">
    <cofactor evidence="1 15">
        <name>Mn(2+)</name>
        <dbReference type="ChEBI" id="CHEBI:29035"/>
    </cofactor>
</comment>
<keyword evidence="11 15" id="KW-0333">Golgi apparatus</keyword>
<dbReference type="STRING" id="51511.ENSCSAVP00000014985"/>
<dbReference type="GeneTree" id="ENSGT00940000165841"/>
<evidence type="ECO:0000256" key="8">
    <source>
        <dbReference type="ARBA" id="ARBA00022734"/>
    </source>
</evidence>
<dbReference type="InterPro" id="IPR001173">
    <property type="entry name" value="Glyco_trans_2-like"/>
</dbReference>
<evidence type="ECO:0000313" key="17">
    <source>
        <dbReference type="Ensembl" id="ENSCSAVP00000014985.1"/>
    </source>
</evidence>
<comment type="subcellular location">
    <subcellularLocation>
        <location evidence="2 15">Golgi apparatus membrane</location>
        <topology evidence="2 15">Single-pass type II membrane protein</topology>
    </subcellularLocation>
</comment>
<keyword evidence="7" id="KW-0812">Transmembrane</keyword>
<feature type="domain" description="Ricin B lectin" evidence="16">
    <location>
        <begin position="465"/>
        <end position="585"/>
    </location>
</feature>
<dbReference type="InParanoid" id="H2ZBM0"/>
<evidence type="ECO:0000256" key="4">
    <source>
        <dbReference type="ARBA" id="ARBA00005680"/>
    </source>
</evidence>
<keyword evidence="12" id="KW-0472">Membrane</keyword>
<evidence type="ECO:0000256" key="2">
    <source>
        <dbReference type="ARBA" id="ARBA00004323"/>
    </source>
</evidence>
<evidence type="ECO:0000256" key="6">
    <source>
        <dbReference type="ARBA" id="ARBA00022679"/>
    </source>
</evidence>
<comment type="similarity">
    <text evidence="4 15">Belongs to the glycosyltransferase 2 family. GalNAc-T subfamily.</text>
</comment>
<proteinExistence type="inferred from homology"/>
<keyword evidence="13 15" id="KW-1015">Disulfide bond</keyword>
<keyword evidence="8 15" id="KW-0430">Lectin</keyword>
<evidence type="ECO:0000259" key="16">
    <source>
        <dbReference type="SMART" id="SM00458"/>
    </source>
</evidence>
<name>H2ZBM0_CIOSA</name>
<reference evidence="18" key="1">
    <citation type="submission" date="2003-08" db="EMBL/GenBank/DDBJ databases">
        <authorList>
            <person name="Birren B."/>
            <person name="Nusbaum C."/>
            <person name="Abebe A."/>
            <person name="Abouelleil A."/>
            <person name="Adekoya E."/>
            <person name="Ait-zahra M."/>
            <person name="Allen N."/>
            <person name="Allen T."/>
            <person name="An P."/>
            <person name="Anderson M."/>
            <person name="Anderson S."/>
            <person name="Arachchi H."/>
            <person name="Armbruster J."/>
            <person name="Bachantsang P."/>
            <person name="Baldwin J."/>
            <person name="Barry A."/>
            <person name="Bayul T."/>
            <person name="Blitshsteyn B."/>
            <person name="Bloom T."/>
            <person name="Blye J."/>
            <person name="Boguslavskiy L."/>
            <person name="Borowsky M."/>
            <person name="Boukhgalter B."/>
            <person name="Brunache A."/>
            <person name="Butler J."/>
            <person name="Calixte N."/>
            <person name="Calvo S."/>
            <person name="Camarata J."/>
            <person name="Campo K."/>
            <person name="Chang J."/>
            <person name="Cheshatsang Y."/>
            <person name="Citroen M."/>
            <person name="Collymore A."/>
            <person name="Considine T."/>
            <person name="Cook A."/>
            <person name="Cooke P."/>
            <person name="Corum B."/>
            <person name="Cuomo C."/>
            <person name="David R."/>
            <person name="Dawoe T."/>
            <person name="Degray S."/>
            <person name="Dodge S."/>
            <person name="Dooley K."/>
            <person name="Dorje P."/>
            <person name="Dorjee K."/>
            <person name="Dorris L."/>
            <person name="Duffey N."/>
            <person name="Dupes A."/>
            <person name="Elkins T."/>
            <person name="Engels R."/>
            <person name="Erickson J."/>
            <person name="Farina A."/>
            <person name="Faro S."/>
            <person name="Ferreira P."/>
            <person name="Fischer H."/>
            <person name="Fitzgerald M."/>
            <person name="Foley K."/>
            <person name="Gage D."/>
            <person name="Galagan J."/>
            <person name="Gearin G."/>
            <person name="Gnerre S."/>
            <person name="Gnirke A."/>
            <person name="Goyette A."/>
            <person name="Graham J."/>
            <person name="Grandbois E."/>
            <person name="Gyaltsen K."/>
            <person name="Hafez N."/>
            <person name="Hagopian D."/>
            <person name="Hagos B."/>
            <person name="Hall J."/>
            <person name="Hatcher B."/>
            <person name="Heller A."/>
            <person name="Higgins H."/>
            <person name="Honan T."/>
            <person name="Horn A."/>
            <person name="Houde N."/>
            <person name="Hughes L."/>
            <person name="Hulme W."/>
            <person name="Husby E."/>
            <person name="Iliev I."/>
            <person name="Jaffe D."/>
            <person name="Jones C."/>
            <person name="Kamal M."/>
            <person name="Kamat A."/>
            <person name="Kamvysselis M."/>
            <person name="Karlsson E."/>
            <person name="Kells C."/>
            <person name="Kieu A."/>
            <person name="Kisner P."/>
            <person name="Kodira C."/>
            <person name="Kulbokas E."/>
            <person name="Labutti K."/>
            <person name="Lama D."/>
            <person name="Landers T."/>
            <person name="Leger J."/>
            <person name="Levine S."/>
            <person name="Lewis D."/>
            <person name="Lewis T."/>
            <person name="Lindblad-toh K."/>
            <person name="Liu X."/>
            <person name="Lokyitsang T."/>
            <person name="Lokyitsang Y."/>
            <person name="Lucien O."/>
            <person name="Lui A."/>
            <person name="Ma L.J."/>
            <person name="Mabbitt R."/>
            <person name="Macdonald J."/>
            <person name="Maclean C."/>
            <person name="Major J."/>
            <person name="Manning J."/>
            <person name="Marabella R."/>
            <person name="Maru K."/>
            <person name="Matthews C."/>
            <person name="Mauceli E."/>
            <person name="Mccarthy M."/>
            <person name="Mcdonough S."/>
            <person name="Mcghee T."/>
            <person name="Meldrim J."/>
            <person name="Meneus L."/>
            <person name="Mesirov J."/>
            <person name="Mihalev A."/>
            <person name="Mihova T."/>
            <person name="Mikkelsen T."/>
            <person name="Mlenga V."/>
            <person name="Moru K."/>
            <person name="Mozes J."/>
            <person name="Mulrain L."/>
            <person name="Munson G."/>
            <person name="Naylor J."/>
            <person name="Newes C."/>
            <person name="Nguyen C."/>
            <person name="Nguyen N."/>
            <person name="Nguyen T."/>
            <person name="Nicol R."/>
            <person name="Nielsen C."/>
            <person name="Nizzari M."/>
            <person name="Norbu C."/>
            <person name="Norbu N."/>
            <person name="O'donnell P."/>
            <person name="Okoawo O."/>
            <person name="O'leary S."/>
            <person name="Omotosho B."/>
            <person name="O'neill K."/>
            <person name="Osman S."/>
            <person name="Parker S."/>
            <person name="Perrin D."/>
            <person name="Phunkhang P."/>
            <person name="Piqani B."/>
            <person name="Purcell S."/>
            <person name="Rachupka T."/>
            <person name="Ramasamy U."/>
            <person name="Rameau R."/>
            <person name="Ray V."/>
            <person name="Raymond C."/>
            <person name="Retta R."/>
            <person name="Richardson S."/>
            <person name="Rise C."/>
            <person name="Rodriguez J."/>
            <person name="Rogers J."/>
            <person name="Rogov P."/>
            <person name="Rutman M."/>
            <person name="Schupbach R."/>
            <person name="Seaman C."/>
            <person name="Settipalli S."/>
            <person name="Sharpe T."/>
            <person name="Sheridan J."/>
            <person name="Sherpa N."/>
            <person name="Shi J."/>
            <person name="Smirnov S."/>
            <person name="Smith C."/>
            <person name="Sougnez C."/>
            <person name="Spencer B."/>
            <person name="Stalker J."/>
            <person name="Stange-thomann N."/>
            <person name="Stavropoulos S."/>
            <person name="Stetson K."/>
            <person name="Stone C."/>
            <person name="Stone S."/>
            <person name="Stubbs M."/>
            <person name="Talamas J."/>
            <person name="Tchuinga P."/>
            <person name="Tenzing P."/>
            <person name="Tesfaye S."/>
            <person name="Theodore J."/>
            <person name="Thoulutsang Y."/>
            <person name="Topham K."/>
            <person name="Towey S."/>
            <person name="Tsamla T."/>
            <person name="Tsomo N."/>
            <person name="Vallee D."/>
            <person name="Vassiliev H."/>
            <person name="Venkataraman V."/>
            <person name="Vinson J."/>
            <person name="Vo A."/>
            <person name="Wade C."/>
            <person name="Wang S."/>
            <person name="Wangchuk T."/>
            <person name="Wangdi T."/>
            <person name="Whittaker C."/>
            <person name="Wilkinson J."/>
            <person name="Wu Y."/>
            <person name="Wyman D."/>
            <person name="Yadav S."/>
            <person name="Yang S."/>
            <person name="Yang X."/>
            <person name="Yeager S."/>
            <person name="Yee E."/>
            <person name="Young G."/>
            <person name="Zainoun J."/>
            <person name="Zembeck L."/>
            <person name="Zimmer A."/>
            <person name="Zody M."/>
            <person name="Lander E."/>
        </authorList>
    </citation>
    <scope>NUCLEOTIDE SEQUENCE [LARGE SCALE GENOMIC DNA]</scope>
</reference>
<keyword evidence="14 15" id="KW-0464">Manganese</keyword>
<evidence type="ECO:0000256" key="12">
    <source>
        <dbReference type="ARBA" id="ARBA00023136"/>
    </source>
</evidence>
<keyword evidence="15" id="KW-0328">Glycosyltransferase</keyword>
<dbReference type="Proteomes" id="UP000007875">
    <property type="component" value="Unassembled WGS sequence"/>
</dbReference>
<dbReference type="AlphaFoldDB" id="H2ZBM0"/>
<dbReference type="PANTHER" id="PTHR11675:SF63">
    <property type="entry name" value="POLYPEPTIDE N-ACETYLGALACTOSAMINYLTRANSFERASE"/>
    <property type="match status" value="1"/>
</dbReference>
<evidence type="ECO:0000256" key="14">
    <source>
        <dbReference type="ARBA" id="ARBA00023211"/>
    </source>
</evidence>
<dbReference type="InterPro" id="IPR027791">
    <property type="entry name" value="Galactosyl_T_C"/>
</dbReference>
<comment type="pathway">
    <text evidence="3 15">Protein modification; protein glycosylation.</text>
</comment>
<evidence type="ECO:0000256" key="11">
    <source>
        <dbReference type="ARBA" id="ARBA00023034"/>
    </source>
</evidence>
<dbReference type="GO" id="GO:0008593">
    <property type="term" value="P:regulation of Notch signaling pathway"/>
    <property type="evidence" value="ECO:0007669"/>
    <property type="project" value="TreeGrafter"/>
</dbReference>
<dbReference type="InterPro" id="IPR029044">
    <property type="entry name" value="Nucleotide-diphossugar_trans"/>
</dbReference>
<dbReference type="PANTHER" id="PTHR11675">
    <property type="entry name" value="N-ACETYLGALACTOSAMINYLTRANSFERASE"/>
    <property type="match status" value="1"/>
</dbReference>
<accession>H2ZBM0</accession>
<dbReference type="Pfam" id="PF00652">
    <property type="entry name" value="Ricin_B_lectin"/>
    <property type="match status" value="1"/>
</dbReference>
<reference evidence="17" key="2">
    <citation type="submission" date="2025-08" db="UniProtKB">
        <authorList>
            <consortium name="Ensembl"/>
        </authorList>
    </citation>
    <scope>IDENTIFICATION</scope>
</reference>
<keyword evidence="18" id="KW-1185">Reference proteome</keyword>
<keyword evidence="10" id="KW-1133">Transmembrane helix</keyword>
<evidence type="ECO:0000256" key="9">
    <source>
        <dbReference type="ARBA" id="ARBA00022968"/>
    </source>
</evidence>
<dbReference type="SUPFAM" id="SSF50370">
    <property type="entry name" value="Ricin B-like lectins"/>
    <property type="match status" value="1"/>
</dbReference>
<dbReference type="CDD" id="cd02510">
    <property type="entry name" value="pp-GalNAc-T"/>
    <property type="match status" value="1"/>
</dbReference>
<dbReference type="InterPro" id="IPR045885">
    <property type="entry name" value="GalNAc-T"/>
</dbReference>
<keyword evidence="6 15" id="KW-0808">Transferase</keyword>
<dbReference type="InterPro" id="IPR035992">
    <property type="entry name" value="Ricin_B-like_lectins"/>
</dbReference>